<dbReference type="EMBL" id="VCIZ01000001">
    <property type="protein sequence ID" value="TSP14813.1"/>
    <property type="molecule type" value="Genomic_DNA"/>
</dbReference>
<dbReference type="CDD" id="cd00293">
    <property type="entry name" value="USP-like"/>
    <property type="match status" value="1"/>
</dbReference>
<evidence type="ECO:0000313" key="4">
    <source>
        <dbReference type="EMBL" id="URF05284.1"/>
    </source>
</evidence>
<dbReference type="RefSeq" id="WP_144196289.1">
    <property type="nucleotide sequence ID" value="NZ_CAJPVH010000007.1"/>
</dbReference>
<dbReference type="InterPro" id="IPR006016">
    <property type="entry name" value="UspA"/>
</dbReference>
<evidence type="ECO:0000259" key="2">
    <source>
        <dbReference type="Pfam" id="PF00582"/>
    </source>
</evidence>
<evidence type="ECO:0000313" key="5">
    <source>
        <dbReference type="Proteomes" id="UP000318943"/>
    </source>
</evidence>
<keyword evidence="5" id="KW-1185">Reference proteome</keyword>
<reference evidence="3 5" key="1">
    <citation type="submission" date="2019-05" db="EMBL/GenBank/DDBJ databases">
        <title>Whole genome sequence analysis of Cupriavidus campinensis S14E4C strain.</title>
        <authorList>
            <person name="Abbaszade G."/>
            <person name="Szabo A."/>
            <person name="Toumi M."/>
            <person name="Toth E."/>
        </authorList>
    </citation>
    <scope>NUCLEOTIDE SEQUENCE [LARGE SCALE GENOMIC DNA]</scope>
    <source>
        <strain evidence="3 5">S14E4C</strain>
    </source>
</reference>
<gene>
    <name evidence="3" type="ORF">FGG12_02950</name>
    <name evidence="4" type="ORF">M5D45_05550</name>
</gene>
<evidence type="ECO:0000313" key="3">
    <source>
        <dbReference type="EMBL" id="TSP14813.1"/>
    </source>
</evidence>
<comment type="similarity">
    <text evidence="1">Belongs to the universal stress protein A family.</text>
</comment>
<protein>
    <submittedName>
        <fullName evidence="4">Universal stress protein</fullName>
    </submittedName>
</protein>
<dbReference type="Pfam" id="PF00582">
    <property type="entry name" value="Usp"/>
    <property type="match status" value="1"/>
</dbReference>
<feature type="domain" description="UspA" evidence="2">
    <location>
        <begin position="2"/>
        <end position="140"/>
    </location>
</feature>
<reference evidence="4" key="2">
    <citation type="journal article" date="2022" name="Microbiol. Resour. Announc.">
        <title>Genome Sequence of Cupriavidus campinensis Strain G5, a Member of a Bacterial Consortium Capable of Polyethylene Degradation.</title>
        <authorList>
            <person name="Schneider B."/>
            <person name="Pfeiffer F."/>
            <person name="Dyall-Smith M."/>
            <person name="Kunte H.J."/>
        </authorList>
    </citation>
    <scope>NUCLEOTIDE SEQUENCE</scope>
    <source>
        <strain evidence="4">G5</strain>
    </source>
</reference>
<evidence type="ECO:0000313" key="6">
    <source>
        <dbReference type="Proteomes" id="UP001056132"/>
    </source>
</evidence>
<dbReference type="SUPFAM" id="SSF52402">
    <property type="entry name" value="Adenine nucleotide alpha hydrolases-like"/>
    <property type="match status" value="1"/>
</dbReference>
<reference evidence="4" key="3">
    <citation type="submission" date="2022-05" db="EMBL/GenBank/DDBJ databases">
        <authorList>
            <person name="Kunte H.-J."/>
        </authorList>
    </citation>
    <scope>NUCLEOTIDE SEQUENCE</scope>
    <source>
        <strain evidence="4">G5</strain>
    </source>
</reference>
<accession>A0AAE9I0L0</accession>
<organism evidence="4 6">
    <name type="scientific">Cupriavidus campinensis</name>
    <dbReference type="NCBI Taxonomy" id="151783"/>
    <lineage>
        <taxon>Bacteria</taxon>
        <taxon>Pseudomonadati</taxon>
        <taxon>Pseudomonadota</taxon>
        <taxon>Betaproteobacteria</taxon>
        <taxon>Burkholderiales</taxon>
        <taxon>Burkholderiaceae</taxon>
        <taxon>Cupriavidus</taxon>
    </lineage>
</organism>
<dbReference type="PRINTS" id="PR01438">
    <property type="entry name" value="UNVRSLSTRESS"/>
</dbReference>
<dbReference type="Proteomes" id="UP000318943">
    <property type="component" value="Unassembled WGS sequence"/>
</dbReference>
<proteinExistence type="inferred from homology"/>
<dbReference type="PANTHER" id="PTHR46268:SF6">
    <property type="entry name" value="UNIVERSAL STRESS PROTEIN UP12"/>
    <property type="match status" value="1"/>
</dbReference>
<name>A0AAE9I0L0_9BURK</name>
<dbReference type="EMBL" id="CP097330">
    <property type="protein sequence ID" value="URF05284.1"/>
    <property type="molecule type" value="Genomic_DNA"/>
</dbReference>
<dbReference type="InterPro" id="IPR014729">
    <property type="entry name" value="Rossmann-like_a/b/a_fold"/>
</dbReference>
<dbReference type="PANTHER" id="PTHR46268">
    <property type="entry name" value="STRESS RESPONSE PROTEIN NHAX"/>
    <property type="match status" value="1"/>
</dbReference>
<dbReference type="Proteomes" id="UP001056132">
    <property type="component" value="Chromosome 1"/>
</dbReference>
<dbReference type="InterPro" id="IPR006015">
    <property type="entry name" value="Universal_stress_UspA"/>
</dbReference>
<dbReference type="AlphaFoldDB" id="A0AAE9I0L0"/>
<evidence type="ECO:0000256" key="1">
    <source>
        <dbReference type="ARBA" id="ARBA00008791"/>
    </source>
</evidence>
<dbReference type="Gene3D" id="3.40.50.620">
    <property type="entry name" value="HUPs"/>
    <property type="match status" value="1"/>
</dbReference>
<dbReference type="KEGG" id="ccam:M5D45_05550"/>
<sequence length="146" mass="15304">MSNIVLATDGSAYADAAARSIVEKHLFRDDVTVHLVHCTPDLSGEVKQFVSREDIAAWHTDESKRAMQSAQDILRAGAVPVETHALIGFAPERIVAVAKEVNAVAIVMGTHGRGAFLDAIIGSVAGRVIARAPCPVVLVKAPASAA</sequence>